<sequence>MPYICTIEACNTPYTLYDTEVAWKNHMRVDHVRQGWTCKDPGHKKSLPFQAKHDLYRHIAQDHSTTHGTAELDTIAEQCYGVLDDDTLFSRCPFSCDEDTSEYTCDALTLHVAGHLLLLSQLSLMGGASIRGIEFPPSTDVEDKHELPSSYNNYTRGAVPESRGTEKDKAKLDYQLPATSDSDIHWSDQYQRFYRLEYNHSTQSWEIDWNVSESSRVRETESHHLNYHRRGGEYGKHSTSSGGYGTQAYSSPSYDGSSYYERSAGYLNPYTPGKLAHYPIIPSARRDSSNIAAQTTVSTGNNPKGNSPAVSGGSTRVVPTQMHYEELDSSYSVRDSSFFIEGKVFAVMWNETAGSTTKPVDYNTSESWSEVTYVDKIVSIHVRRFVVVRRKREFCYACPIFTYSQQGCTKKGVPASEHAIAYSWGSEPKYVPGESGITKPSIPVVMTPGVSNLDLASRIYFGIHHPIQYNVKVKEIGYVPANQIHTLISNWTEENQGTNQAADVTENAD</sequence>
<organism evidence="3 4">
    <name type="scientific">Curvularia kusanoi</name>
    <name type="common">Cochliobolus kusanoi</name>
    <dbReference type="NCBI Taxonomy" id="90978"/>
    <lineage>
        <taxon>Eukaryota</taxon>
        <taxon>Fungi</taxon>
        <taxon>Dikarya</taxon>
        <taxon>Ascomycota</taxon>
        <taxon>Pezizomycotina</taxon>
        <taxon>Dothideomycetes</taxon>
        <taxon>Pleosporomycetidae</taxon>
        <taxon>Pleosporales</taxon>
        <taxon>Pleosporineae</taxon>
        <taxon>Pleosporaceae</taxon>
        <taxon>Curvularia</taxon>
    </lineage>
</organism>
<protein>
    <recommendedName>
        <fullName evidence="2">DUF6590 domain-containing protein</fullName>
    </recommendedName>
</protein>
<evidence type="ECO:0000259" key="2">
    <source>
        <dbReference type="Pfam" id="PF20233"/>
    </source>
</evidence>
<feature type="region of interest" description="Disordered" evidence="1">
    <location>
        <begin position="295"/>
        <end position="315"/>
    </location>
</feature>
<comment type="caution">
    <text evidence="3">The sequence shown here is derived from an EMBL/GenBank/DDBJ whole genome shotgun (WGS) entry which is preliminary data.</text>
</comment>
<dbReference type="PANTHER" id="PTHR35391">
    <property type="entry name" value="C2H2-TYPE DOMAIN-CONTAINING PROTEIN-RELATED"/>
    <property type="match status" value="1"/>
</dbReference>
<feature type="domain" description="DUF6590" evidence="2">
    <location>
        <begin position="336"/>
        <end position="488"/>
    </location>
</feature>
<feature type="compositionally biased region" description="Basic and acidic residues" evidence="1">
    <location>
        <begin position="227"/>
        <end position="236"/>
    </location>
</feature>
<dbReference type="PANTHER" id="PTHR35391:SF5">
    <property type="entry name" value="DUF6590 DOMAIN-CONTAINING PROTEIN"/>
    <property type="match status" value="1"/>
</dbReference>
<evidence type="ECO:0000256" key="1">
    <source>
        <dbReference type="SAM" id="MobiDB-lite"/>
    </source>
</evidence>
<dbReference type="Proteomes" id="UP000801428">
    <property type="component" value="Unassembled WGS sequence"/>
</dbReference>
<feature type="region of interest" description="Disordered" evidence="1">
    <location>
        <begin position="138"/>
        <end position="170"/>
    </location>
</feature>
<dbReference type="InterPro" id="IPR046497">
    <property type="entry name" value="DUF6590"/>
</dbReference>
<dbReference type="Pfam" id="PF20233">
    <property type="entry name" value="DUF6590"/>
    <property type="match status" value="1"/>
</dbReference>
<gene>
    <name evidence="3" type="ORF">E8E13_003588</name>
</gene>
<dbReference type="OrthoDB" id="3559580at2759"/>
<keyword evidence="4" id="KW-1185">Reference proteome</keyword>
<accession>A0A9P4T7P5</accession>
<reference evidence="3" key="1">
    <citation type="submission" date="2019-04" db="EMBL/GenBank/DDBJ databases">
        <title>Sequencing of skin fungus with MAO and IRED activity.</title>
        <authorList>
            <person name="Marsaioli A.J."/>
            <person name="Bonatto J.M.C."/>
            <person name="Reis Junior O."/>
        </authorList>
    </citation>
    <scope>NUCLEOTIDE SEQUENCE</scope>
    <source>
        <strain evidence="3">30M1</strain>
    </source>
</reference>
<name>A0A9P4T7P5_CURKU</name>
<evidence type="ECO:0000313" key="3">
    <source>
        <dbReference type="EMBL" id="KAF2996441.1"/>
    </source>
</evidence>
<dbReference type="EMBL" id="SWKU01000027">
    <property type="protein sequence ID" value="KAF2996441.1"/>
    <property type="molecule type" value="Genomic_DNA"/>
</dbReference>
<proteinExistence type="predicted"/>
<dbReference type="AlphaFoldDB" id="A0A9P4T7P5"/>
<feature type="region of interest" description="Disordered" evidence="1">
    <location>
        <begin position="227"/>
        <end position="248"/>
    </location>
</feature>
<evidence type="ECO:0000313" key="4">
    <source>
        <dbReference type="Proteomes" id="UP000801428"/>
    </source>
</evidence>